<accession>A0A0K8RF72</accession>
<reference evidence="9" key="1">
    <citation type="submission" date="2012-12" db="EMBL/GenBank/DDBJ databases">
        <title>Identification and characterization of a phenylalanine ammonia-lyase gene family in Isatis indigotica Fort.</title>
        <authorList>
            <person name="Liu Q."/>
            <person name="Chen J."/>
            <person name="Zhou X."/>
            <person name="Di P."/>
            <person name="Xiao Y."/>
            <person name="Xuan H."/>
            <person name="Zhang L."/>
            <person name="Chen W."/>
        </authorList>
    </citation>
    <scope>NUCLEOTIDE SEQUENCE</scope>
    <source>
        <tissue evidence="9">Salivary gland</tissue>
    </source>
</reference>
<dbReference type="AlphaFoldDB" id="A0A0K8RF72"/>
<dbReference type="Pfam" id="PF00312">
    <property type="entry name" value="Ribosomal_S15"/>
    <property type="match status" value="1"/>
</dbReference>
<dbReference type="SMART" id="SM01387">
    <property type="entry name" value="Ribosomal_S15"/>
    <property type="match status" value="1"/>
</dbReference>
<dbReference type="GO" id="GO:0003723">
    <property type="term" value="F:RNA binding"/>
    <property type="evidence" value="ECO:0007669"/>
    <property type="project" value="TreeGrafter"/>
</dbReference>
<evidence type="ECO:0000256" key="3">
    <source>
        <dbReference type="ARBA" id="ARBA00022946"/>
    </source>
</evidence>
<organism evidence="9">
    <name type="scientific">Ixodes ricinus</name>
    <name type="common">Common tick</name>
    <name type="synonym">Acarus ricinus</name>
    <dbReference type="NCBI Taxonomy" id="34613"/>
    <lineage>
        <taxon>Eukaryota</taxon>
        <taxon>Metazoa</taxon>
        <taxon>Ecdysozoa</taxon>
        <taxon>Arthropoda</taxon>
        <taxon>Chelicerata</taxon>
        <taxon>Arachnida</taxon>
        <taxon>Acari</taxon>
        <taxon>Parasitiformes</taxon>
        <taxon>Ixodida</taxon>
        <taxon>Ixodoidea</taxon>
        <taxon>Ixodidae</taxon>
        <taxon>Ixodinae</taxon>
        <taxon>Ixodes</taxon>
    </lineage>
</organism>
<keyword evidence="6" id="KW-0687">Ribonucleoprotein</keyword>
<sequence length="315" mass="37146">MSCFVRISNSVSNVRLLFTKMSLSESVCRVTAASVHTLTSAESGNREAVLSRACPQSPLHVSRRYRNRKILSWPTDYLPYEWSYPPPKDLIAESGDHVHNTDPIELSTPKYGFELSEELQTASPEVKRLFSLELATMREIFHVKKKRFVKLVQRHPYDEYSMEYKIAHKTFRIRKLKEVLAAFPKRKEVKTDLCHAIHSRNKLLKYLRRWDRERFDFVTQKLQISFTPAPLNCLPPPFTKKGDLRRLTKEYCAKMKQDKLDAFHAKLKAERADFLEEKRKTEEWIRSEEERLKLTEEERKSTEYVGILKELKHEA</sequence>
<protein>
    <recommendedName>
        <fullName evidence="7">Small ribosomal subunit protein uS15m</fullName>
    </recommendedName>
    <alternativeName>
        <fullName evidence="8">28S ribosomal protein S15, mitochondrial</fullName>
    </alternativeName>
</protein>
<dbReference type="InterPro" id="IPR000589">
    <property type="entry name" value="Ribosomal_uS15"/>
</dbReference>
<proteinExistence type="evidence at transcript level"/>
<evidence type="ECO:0000256" key="7">
    <source>
        <dbReference type="ARBA" id="ARBA00035249"/>
    </source>
</evidence>
<dbReference type="InterPro" id="IPR009068">
    <property type="entry name" value="uS15_NS1_RNA-bd_sf"/>
</dbReference>
<comment type="subcellular location">
    <subcellularLocation>
        <location evidence="1">Mitochondrion</location>
    </subcellularLocation>
</comment>
<evidence type="ECO:0000256" key="1">
    <source>
        <dbReference type="ARBA" id="ARBA00004173"/>
    </source>
</evidence>
<keyword evidence="4 9" id="KW-0689">Ribosomal protein</keyword>
<dbReference type="SUPFAM" id="SSF47060">
    <property type="entry name" value="S15/NS1 RNA-binding domain"/>
    <property type="match status" value="1"/>
</dbReference>
<dbReference type="GO" id="GO:0005763">
    <property type="term" value="C:mitochondrial small ribosomal subunit"/>
    <property type="evidence" value="ECO:0007669"/>
    <property type="project" value="TreeGrafter"/>
</dbReference>
<dbReference type="InterPro" id="IPR052137">
    <property type="entry name" value="uS15_ribosomal"/>
</dbReference>
<dbReference type="Gene3D" id="1.10.287.10">
    <property type="entry name" value="S15/NS1, RNA-binding"/>
    <property type="match status" value="1"/>
</dbReference>
<dbReference type="GO" id="GO:0032543">
    <property type="term" value="P:mitochondrial translation"/>
    <property type="evidence" value="ECO:0007669"/>
    <property type="project" value="TreeGrafter"/>
</dbReference>
<dbReference type="CDD" id="cd00677">
    <property type="entry name" value="S15_NS1_EPRS_RNA-bind"/>
    <property type="match status" value="1"/>
</dbReference>
<evidence type="ECO:0000256" key="2">
    <source>
        <dbReference type="ARBA" id="ARBA00008434"/>
    </source>
</evidence>
<dbReference type="PANTHER" id="PTHR46685:SF1">
    <property type="entry name" value="SMALL RIBOSOMAL SUBUNIT PROTEIN US15M"/>
    <property type="match status" value="1"/>
</dbReference>
<name>A0A0K8RF72_IXORI</name>
<evidence type="ECO:0000256" key="8">
    <source>
        <dbReference type="ARBA" id="ARBA00035528"/>
    </source>
</evidence>
<dbReference type="PANTHER" id="PTHR46685">
    <property type="entry name" value="28S RIBOSOMAL PROTEIN S15, MITOCHONDRIAL"/>
    <property type="match status" value="1"/>
</dbReference>
<evidence type="ECO:0000313" key="9">
    <source>
        <dbReference type="EMBL" id="JAA69523.1"/>
    </source>
</evidence>
<dbReference type="GO" id="GO:0003735">
    <property type="term" value="F:structural constituent of ribosome"/>
    <property type="evidence" value="ECO:0007669"/>
    <property type="project" value="InterPro"/>
</dbReference>
<evidence type="ECO:0000256" key="6">
    <source>
        <dbReference type="ARBA" id="ARBA00023274"/>
    </source>
</evidence>
<keyword evidence="3" id="KW-0809">Transit peptide</keyword>
<comment type="similarity">
    <text evidence="2">Belongs to the universal ribosomal protein uS15 family.</text>
</comment>
<evidence type="ECO:0000256" key="5">
    <source>
        <dbReference type="ARBA" id="ARBA00023128"/>
    </source>
</evidence>
<dbReference type="EMBL" id="GADI01004285">
    <property type="protein sequence ID" value="JAA69523.1"/>
    <property type="molecule type" value="mRNA"/>
</dbReference>
<evidence type="ECO:0000256" key="4">
    <source>
        <dbReference type="ARBA" id="ARBA00022980"/>
    </source>
</evidence>
<keyword evidence="5" id="KW-0496">Mitochondrion</keyword>